<dbReference type="Proteomes" id="UP000238322">
    <property type="component" value="Unassembled WGS sequence"/>
</dbReference>
<evidence type="ECO:0000256" key="1">
    <source>
        <dbReference type="SAM" id="Phobius"/>
    </source>
</evidence>
<organism evidence="2 3">
    <name type="scientific">Blastopirellula marina</name>
    <dbReference type="NCBI Taxonomy" id="124"/>
    <lineage>
        <taxon>Bacteria</taxon>
        <taxon>Pseudomonadati</taxon>
        <taxon>Planctomycetota</taxon>
        <taxon>Planctomycetia</taxon>
        <taxon>Pirellulales</taxon>
        <taxon>Pirellulaceae</taxon>
        <taxon>Blastopirellula</taxon>
    </lineage>
</organism>
<feature type="transmembrane region" description="Helical" evidence="1">
    <location>
        <begin position="6"/>
        <end position="29"/>
    </location>
</feature>
<protein>
    <submittedName>
        <fullName evidence="2">Uncharacterized protein</fullName>
    </submittedName>
</protein>
<keyword evidence="1" id="KW-1133">Transmembrane helix</keyword>
<dbReference type="OrthoDB" id="9939666at2"/>
<dbReference type="AlphaFoldDB" id="A0A2S8FRR6"/>
<sequence>MLEGCLGVLFRIFILGFWWTLISAFRWIVQYLIALFRFAWYGIEFLCQIPQQGFLKAEFQLRTRYHLLLNQELAAMYLTCRYRPWRLVPLVILVMFVTLLLFADDGR</sequence>
<evidence type="ECO:0000313" key="2">
    <source>
        <dbReference type="EMBL" id="PQO34872.1"/>
    </source>
</evidence>
<gene>
    <name evidence="2" type="ORF">C5Y83_15370</name>
</gene>
<accession>A0A2S8FRR6</accession>
<evidence type="ECO:0000313" key="3">
    <source>
        <dbReference type="Proteomes" id="UP000238322"/>
    </source>
</evidence>
<keyword evidence="1" id="KW-0472">Membrane</keyword>
<proteinExistence type="predicted"/>
<comment type="caution">
    <text evidence="2">The sequence shown here is derived from an EMBL/GenBank/DDBJ whole genome shotgun (WGS) entry which is preliminary data.</text>
</comment>
<name>A0A2S8FRR6_9BACT</name>
<feature type="transmembrane region" description="Helical" evidence="1">
    <location>
        <begin position="85"/>
        <end position="103"/>
    </location>
</feature>
<dbReference type="EMBL" id="PUHY01000010">
    <property type="protein sequence ID" value="PQO34872.1"/>
    <property type="molecule type" value="Genomic_DNA"/>
</dbReference>
<keyword evidence="1" id="KW-0812">Transmembrane</keyword>
<reference evidence="2 3" key="1">
    <citation type="submission" date="2018-02" db="EMBL/GenBank/DDBJ databases">
        <title>Comparative genomes isolates from brazilian mangrove.</title>
        <authorList>
            <person name="Araujo J.E."/>
            <person name="Taketani R.G."/>
            <person name="Silva M.C.P."/>
            <person name="Loureco M.V."/>
            <person name="Andreote F.D."/>
        </authorList>
    </citation>
    <scope>NUCLEOTIDE SEQUENCE [LARGE SCALE GENOMIC DNA]</scope>
    <source>
        <strain evidence="2 3">Hex-1 MGV</strain>
    </source>
</reference>
<dbReference type="RefSeq" id="WP_105330602.1">
    <property type="nucleotide sequence ID" value="NZ_PUHY01000010.1"/>
</dbReference>